<dbReference type="EMBL" id="LAZR01049497">
    <property type="protein sequence ID" value="KKK89506.1"/>
    <property type="molecule type" value="Genomic_DNA"/>
</dbReference>
<gene>
    <name evidence="1" type="ORF">LCGC14_2732400</name>
</gene>
<organism evidence="1">
    <name type="scientific">marine sediment metagenome</name>
    <dbReference type="NCBI Taxonomy" id="412755"/>
    <lineage>
        <taxon>unclassified sequences</taxon>
        <taxon>metagenomes</taxon>
        <taxon>ecological metagenomes</taxon>
    </lineage>
</organism>
<protein>
    <submittedName>
        <fullName evidence="1">Uncharacterized protein</fullName>
    </submittedName>
</protein>
<accession>A0A0F9BYL3</accession>
<feature type="non-terminal residue" evidence="1">
    <location>
        <position position="1"/>
    </location>
</feature>
<name>A0A0F9BYL3_9ZZZZ</name>
<reference evidence="1" key="1">
    <citation type="journal article" date="2015" name="Nature">
        <title>Complex archaea that bridge the gap between prokaryotes and eukaryotes.</title>
        <authorList>
            <person name="Spang A."/>
            <person name="Saw J.H."/>
            <person name="Jorgensen S.L."/>
            <person name="Zaremba-Niedzwiedzka K."/>
            <person name="Martijn J."/>
            <person name="Lind A.E."/>
            <person name="van Eijk R."/>
            <person name="Schleper C."/>
            <person name="Guy L."/>
            <person name="Ettema T.J."/>
        </authorList>
    </citation>
    <scope>NUCLEOTIDE SEQUENCE</scope>
</reference>
<proteinExistence type="predicted"/>
<evidence type="ECO:0000313" key="1">
    <source>
        <dbReference type="EMBL" id="KKK89506.1"/>
    </source>
</evidence>
<dbReference type="AlphaFoldDB" id="A0A0F9BYL3"/>
<comment type="caution">
    <text evidence="1">The sequence shown here is derived from an EMBL/GenBank/DDBJ whole genome shotgun (WGS) entry which is preliminary data.</text>
</comment>
<sequence length="204" mass="23059">QIASGQTAGDFNGRTIVFGDTSTGTVCAGLDGATEPKWRNYADEYTVVDNSLLKKFRKAFRLTRFFPPKFINNPGEDQLTDRMVYVPGDVYDSLGDMLDKRDDNSQPQDLMGGVRVRINENGVPFVNGHPIVYIPYLDNDQYNPIYAVDWTKLRTVVQDGYWMEEKAPMKSPTQHTVLVVYVDGRCCILCLNRRTAGFVLHLAH</sequence>